<proteinExistence type="predicted"/>
<evidence type="ECO:0000256" key="2">
    <source>
        <dbReference type="ARBA" id="ARBA00022640"/>
    </source>
</evidence>
<evidence type="ECO:0000259" key="4">
    <source>
        <dbReference type="Pfam" id="PF04755"/>
    </source>
</evidence>
<dbReference type="GO" id="GO:0009536">
    <property type="term" value="C:plastid"/>
    <property type="evidence" value="ECO:0007669"/>
    <property type="project" value="UniProtKB-SubCell"/>
</dbReference>
<feature type="region of interest" description="Disordered" evidence="3">
    <location>
        <begin position="1"/>
        <end position="28"/>
    </location>
</feature>
<accession>A0A830HUQ0</accession>
<comment type="subcellular location">
    <subcellularLocation>
        <location evidence="1">Plastid</location>
    </subcellularLocation>
</comment>
<evidence type="ECO:0000256" key="1">
    <source>
        <dbReference type="ARBA" id="ARBA00004474"/>
    </source>
</evidence>
<dbReference type="EMBL" id="BNJQ01000029">
    <property type="protein sequence ID" value="GHP10435.1"/>
    <property type="molecule type" value="Genomic_DNA"/>
</dbReference>
<dbReference type="Proteomes" id="UP000660262">
    <property type="component" value="Unassembled WGS sequence"/>
</dbReference>
<dbReference type="InterPro" id="IPR039633">
    <property type="entry name" value="PAP"/>
</dbReference>
<evidence type="ECO:0000313" key="5">
    <source>
        <dbReference type="EMBL" id="GHP10435.1"/>
    </source>
</evidence>
<dbReference type="OrthoDB" id="348976at2759"/>
<evidence type="ECO:0000256" key="3">
    <source>
        <dbReference type="SAM" id="MobiDB-lite"/>
    </source>
</evidence>
<name>A0A830HUQ0_9CHLO</name>
<dbReference type="AlphaFoldDB" id="A0A830HUQ0"/>
<feature type="domain" description="Plastid lipid-associated protein/fibrillin conserved" evidence="4">
    <location>
        <begin position="164"/>
        <end position="268"/>
    </location>
</feature>
<keyword evidence="2" id="KW-0934">Plastid</keyword>
<dbReference type="PANTHER" id="PTHR31906">
    <property type="entry name" value="PLASTID-LIPID-ASSOCIATED PROTEIN 4, CHLOROPLASTIC-RELATED"/>
    <property type="match status" value="1"/>
</dbReference>
<dbReference type="InterPro" id="IPR006843">
    <property type="entry name" value="PAP/fibrillin_dom"/>
</dbReference>
<protein>
    <recommendedName>
        <fullName evidence="4">Plastid lipid-associated protein/fibrillin conserved domain-containing protein</fullName>
    </recommendedName>
</protein>
<keyword evidence="6" id="KW-1185">Reference proteome</keyword>
<dbReference type="Pfam" id="PF04755">
    <property type="entry name" value="PAP_fibrillin"/>
    <property type="match status" value="1"/>
</dbReference>
<comment type="caution">
    <text evidence="5">The sequence shown here is derived from an EMBL/GenBank/DDBJ whole genome shotgun (WGS) entry which is preliminary data.</text>
</comment>
<reference evidence="5" key="1">
    <citation type="submission" date="2020-10" db="EMBL/GenBank/DDBJ databases">
        <title>Unveiling of a novel bifunctional photoreceptor, Dualchrome1, isolated from a cosmopolitan green alga.</title>
        <authorList>
            <person name="Suzuki S."/>
            <person name="Kawachi M."/>
        </authorList>
    </citation>
    <scope>NUCLEOTIDE SEQUENCE</scope>
    <source>
        <strain evidence="5">NIES 2893</strain>
    </source>
</reference>
<gene>
    <name evidence="5" type="ORF">PPROV_000916600</name>
</gene>
<evidence type="ECO:0000313" key="6">
    <source>
        <dbReference type="Proteomes" id="UP000660262"/>
    </source>
</evidence>
<sequence length="270" mass="29456">MPVLPKTSPSCRGLARARHGVTGSSRHPSFRSFLGRRVGASPSDSSLNVDVETAENTLLGMLVASRKPEQENDVLRLIAELENEGSKSDNARALDPKIDGEWTLIYSTKSQFDPRNPLGSRVDGTAPLFEGILRDMLKGVGAGNDDQQSNPAASASPIQRTVLSSDFVVVTQDVSVNDATSKKCVDQTVSLAQGKVTLKLSAIAEKCEGDRIDFCFDEAFFDFNGFRVPYPVPFRLLGDEARGWLDTTYLSDNLRISKGNKGTTFVLKRR</sequence>
<organism evidence="5 6">
    <name type="scientific">Pycnococcus provasolii</name>
    <dbReference type="NCBI Taxonomy" id="41880"/>
    <lineage>
        <taxon>Eukaryota</taxon>
        <taxon>Viridiplantae</taxon>
        <taxon>Chlorophyta</taxon>
        <taxon>Pseudoscourfieldiophyceae</taxon>
        <taxon>Pseudoscourfieldiales</taxon>
        <taxon>Pycnococcaceae</taxon>
        <taxon>Pycnococcus</taxon>
    </lineage>
</organism>